<feature type="region of interest" description="Disordered" evidence="1">
    <location>
        <begin position="370"/>
        <end position="453"/>
    </location>
</feature>
<sequence>MSALRRSSSSSPSPAQKAKYDAAMNEFERAMEKMSKSMRKSAVQSVREDERMRQSAREMLIHVARARVAAHGAASISLARTDQEAATATTTARRKSLQDISLVSGAAAKVALDRSVERMRRDKHANETSAERAAREAAEAAERKDQQPVFEHLEACTERVLRAELALARRIAQGKSDLHESSRRHLRSLAEEMGEALLPEDDDVRRERDRQLLDSRPQVIDALLSGEGAEIEAAFEVLAGPLILYIRHYSNTLQMVPKLLLIMIGLPIILEQDLKLGSTCKDVLMIGGRPFLPMSAWLLTQIITDIAIVITRARRFYLMRPVVRAAKGPVVLAFDRGEGVEATRLRNRKRSELFTSFLKHNIMKIGRKSKISAGARRGRRNNTFEEDLKGSRTSRRPGELTMNEKNIRGLEDMLDANLSDDGEPPERPRAPSTRARSASVESLESELDDDDAAPPHALDAIIPIEEASERGERALLALARVENSGTRVPLALLTILSFTLGLAGGVYLLLPFGRDSCQPLALVLANSYIAFFYIFFVPNLLICIVAIIELTSINPEDHRLQDILERTMARLDDIFFLGQVPLCTFFAKRLLLKSTAPPLDGARLKALLRRDAYILKHRRETLKTALDDCDEQIAAVDSIRKRARLAYKKKDTIDPFAETPGLRVRRYSRFVPEVSWHQSFVPVYREVDPATPLDGYDPNFPRTAVSPIKLFGNTFRLQSPRRASDAAEGRRDSDASEFEFYDAL</sequence>
<feature type="compositionally biased region" description="Acidic residues" evidence="1">
    <location>
        <begin position="443"/>
        <end position="452"/>
    </location>
</feature>
<protein>
    <submittedName>
        <fullName evidence="3">Spectrin binding protein</fullName>
    </submittedName>
</protein>
<organism evidence="3 4">
    <name type="scientific">Aureococcus anophagefferens</name>
    <name type="common">Harmful bloom alga</name>
    <dbReference type="NCBI Taxonomy" id="44056"/>
    <lineage>
        <taxon>Eukaryota</taxon>
        <taxon>Sar</taxon>
        <taxon>Stramenopiles</taxon>
        <taxon>Ochrophyta</taxon>
        <taxon>Pelagophyceae</taxon>
        <taxon>Pelagomonadales</taxon>
        <taxon>Pelagomonadaceae</taxon>
        <taxon>Aureococcus</taxon>
    </lineage>
</organism>
<keyword evidence="2" id="KW-0472">Membrane</keyword>
<feature type="compositionally biased region" description="Low complexity" evidence="1">
    <location>
        <begin position="1"/>
        <end position="15"/>
    </location>
</feature>
<feature type="transmembrane region" description="Helical" evidence="2">
    <location>
        <begin position="530"/>
        <end position="550"/>
    </location>
</feature>
<evidence type="ECO:0000313" key="4">
    <source>
        <dbReference type="Proteomes" id="UP001363151"/>
    </source>
</evidence>
<feature type="compositionally biased region" description="Low complexity" evidence="1">
    <location>
        <begin position="430"/>
        <end position="442"/>
    </location>
</feature>
<keyword evidence="2" id="KW-1133">Transmembrane helix</keyword>
<evidence type="ECO:0000313" key="3">
    <source>
        <dbReference type="EMBL" id="KAK7231396.1"/>
    </source>
</evidence>
<reference evidence="3 4" key="1">
    <citation type="submission" date="2024-03" db="EMBL/GenBank/DDBJ databases">
        <title>Aureococcus anophagefferens CCMP1851 and Kratosvirus quantuckense: Draft genome of a second virus-susceptible host strain in the model system.</title>
        <authorList>
            <person name="Chase E."/>
            <person name="Truchon A.R."/>
            <person name="Schepens W."/>
            <person name="Wilhelm S.W."/>
        </authorList>
    </citation>
    <scope>NUCLEOTIDE SEQUENCE [LARGE SCALE GENOMIC DNA]</scope>
    <source>
        <strain evidence="3 4">CCMP1851</strain>
    </source>
</reference>
<feature type="compositionally biased region" description="Acidic residues" evidence="1">
    <location>
        <begin position="412"/>
        <end position="423"/>
    </location>
</feature>
<feature type="compositionally biased region" description="Basic residues" evidence="1">
    <location>
        <begin position="370"/>
        <end position="380"/>
    </location>
</feature>
<feature type="region of interest" description="Disordered" evidence="1">
    <location>
        <begin position="1"/>
        <end position="21"/>
    </location>
</feature>
<dbReference type="EMBL" id="JBBJCI010000416">
    <property type="protein sequence ID" value="KAK7231396.1"/>
    <property type="molecule type" value="Genomic_DNA"/>
</dbReference>
<keyword evidence="4" id="KW-1185">Reference proteome</keyword>
<dbReference type="Proteomes" id="UP001363151">
    <property type="component" value="Unassembled WGS sequence"/>
</dbReference>
<feature type="region of interest" description="Disordered" evidence="1">
    <location>
        <begin position="118"/>
        <end position="146"/>
    </location>
</feature>
<gene>
    <name evidence="3" type="ORF">SO694_00072190</name>
</gene>
<comment type="caution">
    <text evidence="3">The sequence shown here is derived from an EMBL/GenBank/DDBJ whole genome shotgun (WGS) entry which is preliminary data.</text>
</comment>
<feature type="transmembrane region" description="Helical" evidence="2">
    <location>
        <begin position="490"/>
        <end position="510"/>
    </location>
</feature>
<evidence type="ECO:0000256" key="2">
    <source>
        <dbReference type="SAM" id="Phobius"/>
    </source>
</evidence>
<feature type="transmembrane region" description="Helical" evidence="2">
    <location>
        <begin position="290"/>
        <end position="310"/>
    </location>
</feature>
<evidence type="ECO:0000256" key="1">
    <source>
        <dbReference type="SAM" id="MobiDB-lite"/>
    </source>
</evidence>
<keyword evidence="2" id="KW-0812">Transmembrane</keyword>
<name>A0ABR1FIL3_AURAN</name>
<proteinExistence type="predicted"/>
<accession>A0ABR1FIL3</accession>